<keyword evidence="4" id="KW-0456">Lyase</keyword>
<sequence length="371" mass="39335">MDLPGFPALFAALRERSLHPALGYTLPGPRSRELAVAWYRERFGARIDPDWLVQLPFGPRSAIRFLLDALTAGGARRPPGPVLAPAPEYGGFAQVTRAAGLFYDAIALERGGPDGYRLPVEEFEARAARRGATAIVLSNPHNPTGRVWQADDIRRLAAAAAEQGAVLISDEVHSDLVHPGGAHPVAVHAVGEELAARTVTVHSVGKTFNVSGLADALLVVPSSELRARLVTAVESYGFFEGARVLGALAQDVAYEHGGPWVDRLVAHLRDNRDLAVDALGSIPGLVTCVPQASYLLWLDASALPVPPEGSTPAAALLDSCGLALQDGSVFGPEGEGFLRLNFALPRPRLREAVLRLSGCASGRMRPGADRS</sequence>
<feature type="domain" description="Aminotransferase class I/classII large" evidence="6">
    <location>
        <begin position="79"/>
        <end position="355"/>
    </location>
</feature>
<dbReference type="AlphaFoldDB" id="A0A917ZWI0"/>
<dbReference type="GO" id="GO:0047804">
    <property type="term" value="F:cysteine-S-conjugate beta-lyase activity"/>
    <property type="evidence" value="ECO:0007669"/>
    <property type="project" value="UniProtKB-EC"/>
</dbReference>
<dbReference type="EC" id="4.4.1.13" evidence="2"/>
<keyword evidence="7" id="KW-0032">Aminotransferase</keyword>
<protein>
    <recommendedName>
        <fullName evidence="2">cysteine-S-conjugate beta-lyase</fullName>
        <ecNumber evidence="2">4.4.1.13</ecNumber>
    </recommendedName>
</protein>
<dbReference type="PANTHER" id="PTHR43525">
    <property type="entry name" value="PROTEIN MALY"/>
    <property type="match status" value="1"/>
</dbReference>
<reference evidence="7" key="2">
    <citation type="submission" date="2020-09" db="EMBL/GenBank/DDBJ databases">
        <authorList>
            <person name="Sun Q."/>
            <person name="Zhou Y."/>
        </authorList>
    </citation>
    <scope>NUCLEOTIDE SEQUENCE</scope>
    <source>
        <strain evidence="7">CGMCC 4.7201</strain>
    </source>
</reference>
<reference evidence="7" key="1">
    <citation type="journal article" date="2014" name="Int. J. Syst. Evol. Microbiol.">
        <title>Complete genome sequence of Corynebacterium casei LMG S-19264T (=DSM 44701T), isolated from a smear-ripened cheese.</title>
        <authorList>
            <consortium name="US DOE Joint Genome Institute (JGI-PGF)"/>
            <person name="Walter F."/>
            <person name="Albersmeier A."/>
            <person name="Kalinowski J."/>
            <person name="Ruckert C."/>
        </authorList>
    </citation>
    <scope>NUCLEOTIDE SEQUENCE</scope>
    <source>
        <strain evidence="7">CGMCC 4.7201</strain>
    </source>
</reference>
<comment type="caution">
    <text evidence="7">The sequence shown here is derived from an EMBL/GenBank/DDBJ whole genome shotgun (WGS) entry which is preliminary data.</text>
</comment>
<keyword evidence="3" id="KW-0663">Pyridoxal phosphate</keyword>
<name>A0A917ZWI0_9ACTN</name>
<dbReference type="Gene3D" id="3.90.1150.10">
    <property type="entry name" value="Aspartate Aminotransferase, domain 1"/>
    <property type="match status" value="1"/>
</dbReference>
<evidence type="ECO:0000259" key="6">
    <source>
        <dbReference type="Pfam" id="PF00155"/>
    </source>
</evidence>
<accession>A0A917ZWI0</accession>
<evidence type="ECO:0000256" key="5">
    <source>
        <dbReference type="ARBA" id="ARBA00037974"/>
    </source>
</evidence>
<organism evidence="7 8">
    <name type="scientific">Wenjunlia tyrosinilytica</name>
    <dbReference type="NCBI Taxonomy" id="1544741"/>
    <lineage>
        <taxon>Bacteria</taxon>
        <taxon>Bacillati</taxon>
        <taxon>Actinomycetota</taxon>
        <taxon>Actinomycetes</taxon>
        <taxon>Kitasatosporales</taxon>
        <taxon>Streptomycetaceae</taxon>
        <taxon>Wenjunlia</taxon>
    </lineage>
</organism>
<dbReference type="CDD" id="cd00609">
    <property type="entry name" value="AAT_like"/>
    <property type="match status" value="1"/>
</dbReference>
<dbReference type="SUPFAM" id="SSF53383">
    <property type="entry name" value="PLP-dependent transferases"/>
    <property type="match status" value="1"/>
</dbReference>
<dbReference type="InterPro" id="IPR015422">
    <property type="entry name" value="PyrdxlP-dep_Trfase_small"/>
</dbReference>
<dbReference type="RefSeq" id="WP_189134445.1">
    <property type="nucleotide sequence ID" value="NZ_BMMS01000027.1"/>
</dbReference>
<keyword evidence="7" id="KW-0808">Transferase</keyword>
<evidence type="ECO:0000256" key="2">
    <source>
        <dbReference type="ARBA" id="ARBA00012224"/>
    </source>
</evidence>
<dbReference type="InterPro" id="IPR051798">
    <property type="entry name" value="Class-II_PLP-Dep_Aminotrans"/>
</dbReference>
<keyword evidence="8" id="KW-1185">Reference proteome</keyword>
<dbReference type="Pfam" id="PF00155">
    <property type="entry name" value="Aminotran_1_2"/>
    <property type="match status" value="1"/>
</dbReference>
<dbReference type="InterPro" id="IPR015424">
    <property type="entry name" value="PyrdxlP-dep_Trfase"/>
</dbReference>
<evidence type="ECO:0000313" key="7">
    <source>
        <dbReference type="EMBL" id="GGO95952.1"/>
    </source>
</evidence>
<dbReference type="InterPro" id="IPR004839">
    <property type="entry name" value="Aminotransferase_I/II_large"/>
</dbReference>
<dbReference type="Gene3D" id="3.40.640.10">
    <property type="entry name" value="Type I PLP-dependent aspartate aminotransferase-like (Major domain)"/>
    <property type="match status" value="1"/>
</dbReference>
<dbReference type="GO" id="GO:0030170">
    <property type="term" value="F:pyridoxal phosphate binding"/>
    <property type="evidence" value="ECO:0007669"/>
    <property type="project" value="InterPro"/>
</dbReference>
<evidence type="ECO:0000256" key="3">
    <source>
        <dbReference type="ARBA" id="ARBA00022898"/>
    </source>
</evidence>
<dbReference type="EMBL" id="BMMS01000027">
    <property type="protein sequence ID" value="GGO95952.1"/>
    <property type="molecule type" value="Genomic_DNA"/>
</dbReference>
<proteinExistence type="inferred from homology"/>
<evidence type="ECO:0000256" key="1">
    <source>
        <dbReference type="ARBA" id="ARBA00001933"/>
    </source>
</evidence>
<dbReference type="PANTHER" id="PTHR43525:SF1">
    <property type="entry name" value="PROTEIN MALY"/>
    <property type="match status" value="1"/>
</dbReference>
<evidence type="ECO:0000313" key="8">
    <source>
        <dbReference type="Proteomes" id="UP000641932"/>
    </source>
</evidence>
<dbReference type="GO" id="GO:0008483">
    <property type="term" value="F:transaminase activity"/>
    <property type="evidence" value="ECO:0007669"/>
    <property type="project" value="UniProtKB-KW"/>
</dbReference>
<evidence type="ECO:0000256" key="4">
    <source>
        <dbReference type="ARBA" id="ARBA00023239"/>
    </source>
</evidence>
<comment type="cofactor">
    <cofactor evidence="1">
        <name>pyridoxal 5'-phosphate</name>
        <dbReference type="ChEBI" id="CHEBI:597326"/>
    </cofactor>
</comment>
<dbReference type="Proteomes" id="UP000641932">
    <property type="component" value="Unassembled WGS sequence"/>
</dbReference>
<dbReference type="InterPro" id="IPR015421">
    <property type="entry name" value="PyrdxlP-dep_Trfase_major"/>
</dbReference>
<comment type="similarity">
    <text evidence="5">Belongs to the class-II pyridoxal-phosphate-dependent aminotransferase family. MalY/PatB cystathionine beta-lyase subfamily.</text>
</comment>
<gene>
    <name evidence="7" type="ORF">GCM10012280_54340</name>
</gene>